<feature type="chain" id="PRO_5010877779" evidence="1">
    <location>
        <begin position="17"/>
        <end position="118"/>
    </location>
</feature>
<evidence type="ECO:0000256" key="1">
    <source>
        <dbReference type="SAM" id="SignalP"/>
    </source>
</evidence>
<sequence>MFTVAILISWFSLARAALYVNEPIASSACYGGQPCTVSWLDDGEQPLLSKIGACYVGLYNGEGLPVQQIEPVNVASAHSLVFTPDPSAGPSAGDYVMDVAVRANGFDLLRPRGTLKEL</sequence>
<keyword evidence="3" id="KW-1185">Reference proteome</keyword>
<dbReference type="GeneID" id="36324719"/>
<dbReference type="STRING" id="670580.A0A1X6MQ96"/>
<name>A0A1X6MQ96_9APHY</name>
<proteinExistence type="predicted"/>
<organism evidence="2 3">
    <name type="scientific">Postia placenta MAD-698-R-SB12</name>
    <dbReference type="NCBI Taxonomy" id="670580"/>
    <lineage>
        <taxon>Eukaryota</taxon>
        <taxon>Fungi</taxon>
        <taxon>Dikarya</taxon>
        <taxon>Basidiomycota</taxon>
        <taxon>Agaricomycotina</taxon>
        <taxon>Agaricomycetes</taxon>
        <taxon>Polyporales</taxon>
        <taxon>Adustoporiaceae</taxon>
        <taxon>Rhodonia</taxon>
    </lineage>
</organism>
<evidence type="ECO:0000313" key="3">
    <source>
        <dbReference type="Proteomes" id="UP000194127"/>
    </source>
</evidence>
<dbReference type="OrthoDB" id="2432613at2759"/>
<protein>
    <submittedName>
        <fullName evidence="2">Uncharacterized protein</fullName>
    </submittedName>
</protein>
<dbReference type="AlphaFoldDB" id="A0A1X6MQ96"/>
<keyword evidence="1" id="KW-0732">Signal</keyword>
<evidence type="ECO:0000313" key="2">
    <source>
        <dbReference type="EMBL" id="OSX58293.1"/>
    </source>
</evidence>
<dbReference type="EMBL" id="KZ110605">
    <property type="protein sequence ID" value="OSX58293.1"/>
    <property type="molecule type" value="Genomic_DNA"/>
</dbReference>
<reference evidence="2 3" key="1">
    <citation type="submission" date="2017-04" db="EMBL/GenBank/DDBJ databases">
        <title>Genome Sequence of the Model Brown-Rot Fungus Postia placenta SB12.</title>
        <authorList>
            <consortium name="DOE Joint Genome Institute"/>
            <person name="Gaskell J."/>
            <person name="Kersten P."/>
            <person name="Larrondo L.F."/>
            <person name="Canessa P."/>
            <person name="Martinez D."/>
            <person name="Hibbett D."/>
            <person name="Schmoll M."/>
            <person name="Kubicek C.P."/>
            <person name="Martinez A.T."/>
            <person name="Yadav J."/>
            <person name="Master E."/>
            <person name="Magnuson J.K."/>
            <person name="James T."/>
            <person name="Yaver D."/>
            <person name="Berka R."/>
            <person name="Labutti K."/>
            <person name="Lipzen A."/>
            <person name="Aerts A."/>
            <person name="Barry K."/>
            <person name="Henrissat B."/>
            <person name="Blanchette R."/>
            <person name="Grigoriev I."/>
            <person name="Cullen D."/>
        </authorList>
    </citation>
    <scope>NUCLEOTIDE SEQUENCE [LARGE SCALE GENOMIC DNA]</scope>
    <source>
        <strain evidence="2 3">MAD-698-R-SB12</strain>
    </source>
</reference>
<accession>A0A1X6MQ96</accession>
<gene>
    <name evidence="2" type="ORF">POSPLADRAFT_1049516</name>
</gene>
<dbReference type="Proteomes" id="UP000194127">
    <property type="component" value="Unassembled WGS sequence"/>
</dbReference>
<dbReference type="RefSeq" id="XP_024335087.1">
    <property type="nucleotide sequence ID" value="XM_024479769.1"/>
</dbReference>
<feature type="signal peptide" evidence="1">
    <location>
        <begin position="1"/>
        <end position="16"/>
    </location>
</feature>